<comment type="caution">
    <text evidence="2">The sequence shown here is derived from an EMBL/GenBank/DDBJ whole genome shotgun (WGS) entry which is preliminary data.</text>
</comment>
<evidence type="ECO:0000256" key="1">
    <source>
        <dbReference type="SAM" id="MobiDB-lite"/>
    </source>
</evidence>
<evidence type="ECO:0000313" key="3">
    <source>
        <dbReference type="Proteomes" id="UP001500689"/>
    </source>
</evidence>
<proteinExistence type="predicted"/>
<accession>A0ABP6X2S4</accession>
<dbReference type="EMBL" id="BAAAZN010000011">
    <property type="protein sequence ID" value="GAA3560587.1"/>
    <property type="molecule type" value="Genomic_DNA"/>
</dbReference>
<evidence type="ECO:0000313" key="2">
    <source>
        <dbReference type="EMBL" id="GAA3560587.1"/>
    </source>
</evidence>
<dbReference type="Proteomes" id="UP001500689">
    <property type="component" value="Unassembled WGS sequence"/>
</dbReference>
<organism evidence="2 3">
    <name type="scientific">Amycolatopsis ultiminotia</name>
    <dbReference type="NCBI Taxonomy" id="543629"/>
    <lineage>
        <taxon>Bacteria</taxon>
        <taxon>Bacillati</taxon>
        <taxon>Actinomycetota</taxon>
        <taxon>Actinomycetes</taxon>
        <taxon>Pseudonocardiales</taxon>
        <taxon>Pseudonocardiaceae</taxon>
        <taxon>Amycolatopsis</taxon>
    </lineage>
</organism>
<name>A0ABP6X2S4_9PSEU</name>
<sequence length="107" mass="11006">MPDGYQVHLPALQQHKGDVRDIAKGVHTAASACAQGQAVGDSSFGLVGQPFAQVMELFTGSAGIFVGLVATAADDIADRLQTAHESYDTQEQHATTTIDGAGKGIPA</sequence>
<feature type="region of interest" description="Disordered" evidence="1">
    <location>
        <begin position="85"/>
        <end position="107"/>
    </location>
</feature>
<keyword evidence="3" id="KW-1185">Reference proteome</keyword>
<gene>
    <name evidence="2" type="ORF">GCM10022222_50440</name>
</gene>
<dbReference type="InterPro" id="IPR022536">
    <property type="entry name" value="EspC"/>
</dbReference>
<protein>
    <submittedName>
        <fullName evidence="2">Type VII secretion target</fullName>
    </submittedName>
</protein>
<dbReference type="Pfam" id="PF10824">
    <property type="entry name" value="T7SS_ESX_EspC"/>
    <property type="match status" value="1"/>
</dbReference>
<dbReference type="RefSeq" id="WP_344863967.1">
    <property type="nucleotide sequence ID" value="NZ_BAAAZN010000011.1"/>
</dbReference>
<reference evidence="3" key="1">
    <citation type="journal article" date="2019" name="Int. J. Syst. Evol. Microbiol.">
        <title>The Global Catalogue of Microorganisms (GCM) 10K type strain sequencing project: providing services to taxonomists for standard genome sequencing and annotation.</title>
        <authorList>
            <consortium name="The Broad Institute Genomics Platform"/>
            <consortium name="The Broad Institute Genome Sequencing Center for Infectious Disease"/>
            <person name="Wu L."/>
            <person name="Ma J."/>
        </authorList>
    </citation>
    <scope>NUCLEOTIDE SEQUENCE [LARGE SCALE GENOMIC DNA]</scope>
    <source>
        <strain evidence="3">JCM 16898</strain>
    </source>
</reference>